<dbReference type="Gene3D" id="3.30.70.270">
    <property type="match status" value="1"/>
</dbReference>
<dbReference type="CDD" id="cd01948">
    <property type="entry name" value="EAL"/>
    <property type="match status" value="1"/>
</dbReference>
<accession>A0ABW2Y958</accession>
<evidence type="ECO:0000313" key="4">
    <source>
        <dbReference type="Proteomes" id="UP001597110"/>
    </source>
</evidence>
<dbReference type="EMBL" id="JBHTIF010000001">
    <property type="protein sequence ID" value="MFD0724483.1"/>
    <property type="molecule type" value="Genomic_DNA"/>
</dbReference>
<dbReference type="Pfam" id="PF01590">
    <property type="entry name" value="GAF"/>
    <property type="match status" value="1"/>
</dbReference>
<dbReference type="Gene3D" id="3.30.450.40">
    <property type="match status" value="1"/>
</dbReference>
<sequence>MAAGAGSPKQLDRGALARRHNHALVAMGRRVWSEDCTLESAIALICEIAADTLEIERVNVWRCDHPAGRMRCIHAYERSLRRHNPPGFEEELPLVGAYADQLDDVRVIDVADVHVGDSPAADDGFQAYFERHQVQSLLDAPIRSQGELLGVVCHEHVGCARMWTPEDQAFAGSIGDYIAAAYEISRRREVESRLRYIERHDPETNLPNRDHLLEVAHIALRPMHEQDNGLVVVHLQLEIPPEVAGDDADRQRLVADAAERLRDALGHTATLARVREDAFAVIPHRQLQEVEALALAERCIDLLQAGFEPLGDAAHPVVVSAGIAFSRDLVAPSADALLRNAENACHRARDTGFNRCEVFDADRHRGLLERLRTEQALREAFANGHLLLHYMPEIDLRDGTWRSAEALLRWRDETGRIIPASEFIEIAETSGLIVRLGRWVLLEACCAAMRWPARDGVAPLLRVNVSARQFEQAGLINDVQMALAESHLPPERLCLELTETMLLREQDAAARTLARIRALGVRVALDDFGSGYCSLSYLKRLPIDTLKIDRGFVAGLPQDHADLAIVRAVSQLANSLGIDVVAEGVETQSQADCLRDCGVQGVQGWLYSPAIDNEALIAAFGAGR</sequence>
<dbReference type="SMART" id="SM00065">
    <property type="entry name" value="GAF"/>
    <property type="match status" value="1"/>
</dbReference>
<keyword evidence="4" id="KW-1185">Reference proteome</keyword>
<dbReference type="PROSITE" id="PS50887">
    <property type="entry name" value="GGDEF"/>
    <property type="match status" value="1"/>
</dbReference>
<reference evidence="4" key="1">
    <citation type="journal article" date="2019" name="Int. J. Syst. Evol. Microbiol.">
        <title>The Global Catalogue of Microorganisms (GCM) 10K type strain sequencing project: providing services to taxonomists for standard genome sequencing and annotation.</title>
        <authorList>
            <consortium name="The Broad Institute Genomics Platform"/>
            <consortium name="The Broad Institute Genome Sequencing Center for Infectious Disease"/>
            <person name="Wu L."/>
            <person name="Ma J."/>
        </authorList>
    </citation>
    <scope>NUCLEOTIDE SEQUENCE [LARGE SCALE GENOMIC DNA]</scope>
    <source>
        <strain evidence="4">CCUG 55585</strain>
    </source>
</reference>
<protein>
    <submittedName>
        <fullName evidence="3">Bifunctional diguanylate cyclase/phosphodiesterase</fullName>
    </submittedName>
</protein>
<dbReference type="InterPro" id="IPR001633">
    <property type="entry name" value="EAL_dom"/>
</dbReference>
<dbReference type="InterPro" id="IPR029787">
    <property type="entry name" value="Nucleotide_cyclase"/>
</dbReference>
<name>A0ABW2Y958_9GAMM</name>
<feature type="domain" description="EAL" evidence="1">
    <location>
        <begin position="370"/>
        <end position="624"/>
    </location>
</feature>
<dbReference type="Pfam" id="PF00990">
    <property type="entry name" value="GGDEF"/>
    <property type="match status" value="1"/>
</dbReference>
<organism evidence="3 4">
    <name type="scientific">Lysobacter brunescens</name>
    <dbReference type="NCBI Taxonomy" id="262323"/>
    <lineage>
        <taxon>Bacteria</taxon>
        <taxon>Pseudomonadati</taxon>
        <taxon>Pseudomonadota</taxon>
        <taxon>Gammaproteobacteria</taxon>
        <taxon>Lysobacterales</taxon>
        <taxon>Lysobacteraceae</taxon>
        <taxon>Lysobacter</taxon>
    </lineage>
</organism>
<dbReference type="PROSITE" id="PS50883">
    <property type="entry name" value="EAL"/>
    <property type="match status" value="1"/>
</dbReference>
<evidence type="ECO:0000313" key="3">
    <source>
        <dbReference type="EMBL" id="MFD0724483.1"/>
    </source>
</evidence>
<proteinExistence type="predicted"/>
<dbReference type="Proteomes" id="UP001597110">
    <property type="component" value="Unassembled WGS sequence"/>
</dbReference>
<dbReference type="SMART" id="SM00267">
    <property type="entry name" value="GGDEF"/>
    <property type="match status" value="1"/>
</dbReference>
<evidence type="ECO:0000259" key="2">
    <source>
        <dbReference type="PROSITE" id="PS50887"/>
    </source>
</evidence>
<dbReference type="InterPro" id="IPR003018">
    <property type="entry name" value="GAF"/>
</dbReference>
<dbReference type="InterPro" id="IPR000160">
    <property type="entry name" value="GGDEF_dom"/>
</dbReference>
<dbReference type="Pfam" id="PF00563">
    <property type="entry name" value="EAL"/>
    <property type="match status" value="1"/>
</dbReference>
<dbReference type="InterPro" id="IPR043128">
    <property type="entry name" value="Rev_trsase/Diguanyl_cyclase"/>
</dbReference>
<dbReference type="PANTHER" id="PTHR33121:SF70">
    <property type="entry name" value="SIGNALING PROTEIN YKOW"/>
    <property type="match status" value="1"/>
</dbReference>
<dbReference type="InterPro" id="IPR035919">
    <property type="entry name" value="EAL_sf"/>
</dbReference>
<dbReference type="SUPFAM" id="SSF55781">
    <property type="entry name" value="GAF domain-like"/>
    <property type="match status" value="1"/>
</dbReference>
<dbReference type="SMART" id="SM00052">
    <property type="entry name" value="EAL"/>
    <property type="match status" value="1"/>
</dbReference>
<feature type="domain" description="GGDEF" evidence="2">
    <location>
        <begin position="228"/>
        <end position="361"/>
    </location>
</feature>
<dbReference type="InterPro" id="IPR029016">
    <property type="entry name" value="GAF-like_dom_sf"/>
</dbReference>
<dbReference type="InterPro" id="IPR050706">
    <property type="entry name" value="Cyclic-di-GMP_PDE-like"/>
</dbReference>
<dbReference type="SUPFAM" id="SSF55073">
    <property type="entry name" value="Nucleotide cyclase"/>
    <property type="match status" value="1"/>
</dbReference>
<comment type="caution">
    <text evidence="3">The sequence shown here is derived from an EMBL/GenBank/DDBJ whole genome shotgun (WGS) entry which is preliminary data.</text>
</comment>
<dbReference type="Gene3D" id="3.20.20.450">
    <property type="entry name" value="EAL domain"/>
    <property type="match status" value="1"/>
</dbReference>
<dbReference type="PANTHER" id="PTHR33121">
    <property type="entry name" value="CYCLIC DI-GMP PHOSPHODIESTERASE PDEF"/>
    <property type="match status" value="1"/>
</dbReference>
<dbReference type="SUPFAM" id="SSF141868">
    <property type="entry name" value="EAL domain-like"/>
    <property type="match status" value="1"/>
</dbReference>
<gene>
    <name evidence="3" type="ORF">ACFQ0E_02605</name>
</gene>
<dbReference type="RefSeq" id="WP_386822140.1">
    <property type="nucleotide sequence ID" value="NZ_JBHTIF010000001.1"/>
</dbReference>
<evidence type="ECO:0000259" key="1">
    <source>
        <dbReference type="PROSITE" id="PS50883"/>
    </source>
</evidence>